<dbReference type="HOGENOM" id="CLU_005212_0_0_1"/>
<dbReference type="PANTHER" id="PTHR13213">
    <property type="entry name" value="MYB-BINDING PROTEIN 1A FAMILY MEMBER"/>
    <property type="match status" value="1"/>
</dbReference>
<feature type="region of interest" description="Disordered" evidence="4">
    <location>
        <begin position="1143"/>
        <end position="1180"/>
    </location>
</feature>
<feature type="compositionally biased region" description="Basic residues" evidence="4">
    <location>
        <begin position="1171"/>
        <end position="1180"/>
    </location>
</feature>
<comment type="caution">
    <text evidence="5">The sequence shown here is derived from an EMBL/GenBank/DDBJ whole genome shotgun (WGS) entry which is preliminary data.</text>
</comment>
<accession>G4TDA5</accession>
<dbReference type="GO" id="GO:0006355">
    <property type="term" value="P:regulation of DNA-templated transcription"/>
    <property type="evidence" value="ECO:0007669"/>
    <property type="project" value="InterPro"/>
</dbReference>
<protein>
    <submittedName>
        <fullName evidence="5">Related to DNA polymerase V</fullName>
    </submittedName>
</protein>
<dbReference type="Proteomes" id="UP000007148">
    <property type="component" value="Unassembled WGS sequence"/>
</dbReference>
<dbReference type="InParanoid" id="G4TDA5"/>
<dbReference type="OMA" id="VWKHDDP"/>
<dbReference type="GO" id="GO:0005730">
    <property type="term" value="C:nucleolus"/>
    <property type="evidence" value="ECO:0007669"/>
    <property type="project" value="InterPro"/>
</dbReference>
<keyword evidence="6" id="KW-1185">Reference proteome</keyword>
<evidence type="ECO:0000256" key="4">
    <source>
        <dbReference type="SAM" id="MobiDB-lite"/>
    </source>
</evidence>
<dbReference type="PANTHER" id="PTHR13213:SF2">
    <property type="entry name" value="MYB-BINDING PROTEIN 1A"/>
    <property type="match status" value="1"/>
</dbReference>
<proteinExistence type="inferred from homology"/>
<dbReference type="InterPro" id="IPR007015">
    <property type="entry name" value="DNA_pol_V/MYBBP1A"/>
</dbReference>
<organism evidence="5 6">
    <name type="scientific">Serendipita indica (strain DSM 11827)</name>
    <name type="common">Root endophyte fungus</name>
    <name type="synonym">Piriformospora indica</name>
    <dbReference type="NCBI Taxonomy" id="1109443"/>
    <lineage>
        <taxon>Eukaryota</taxon>
        <taxon>Fungi</taxon>
        <taxon>Dikarya</taxon>
        <taxon>Basidiomycota</taxon>
        <taxon>Agaricomycotina</taxon>
        <taxon>Agaricomycetes</taxon>
        <taxon>Sebacinales</taxon>
        <taxon>Serendipitaceae</taxon>
        <taxon>Serendipita</taxon>
    </lineage>
</organism>
<dbReference type="OrthoDB" id="342531at2759"/>
<evidence type="ECO:0000256" key="1">
    <source>
        <dbReference type="ARBA" id="ARBA00004123"/>
    </source>
</evidence>
<dbReference type="InterPro" id="IPR016024">
    <property type="entry name" value="ARM-type_fold"/>
</dbReference>
<feature type="compositionally biased region" description="Acidic residues" evidence="4">
    <location>
        <begin position="731"/>
        <end position="783"/>
    </location>
</feature>
<evidence type="ECO:0000256" key="3">
    <source>
        <dbReference type="ARBA" id="ARBA00023242"/>
    </source>
</evidence>
<feature type="region of interest" description="Disordered" evidence="4">
    <location>
        <begin position="653"/>
        <end position="673"/>
    </location>
</feature>
<evidence type="ECO:0000313" key="5">
    <source>
        <dbReference type="EMBL" id="CCA69263.1"/>
    </source>
</evidence>
<dbReference type="FunCoup" id="G4TDA5">
    <property type="interactions" value="395"/>
</dbReference>
<gene>
    <name evidence="5" type="ORF">PIIN_03162</name>
</gene>
<comment type="similarity">
    <text evidence="2">Belongs to the MYBBP1A family.</text>
</comment>
<dbReference type="SUPFAM" id="SSF48371">
    <property type="entry name" value="ARM repeat"/>
    <property type="match status" value="1"/>
</dbReference>
<dbReference type="Pfam" id="PF04931">
    <property type="entry name" value="DNA_pol_phi"/>
    <property type="match status" value="1"/>
</dbReference>
<evidence type="ECO:0000313" key="6">
    <source>
        <dbReference type="Proteomes" id="UP000007148"/>
    </source>
</evidence>
<dbReference type="eggNOG" id="KOG1926">
    <property type="taxonomic scope" value="Eukaryota"/>
</dbReference>
<keyword evidence="3" id="KW-0539">Nucleus</keyword>
<dbReference type="GO" id="GO:0000182">
    <property type="term" value="F:rDNA binding"/>
    <property type="evidence" value="ECO:0007669"/>
    <property type="project" value="TreeGrafter"/>
</dbReference>
<name>G4TDA5_SERID</name>
<feature type="region of interest" description="Disordered" evidence="4">
    <location>
        <begin position="729"/>
        <end position="783"/>
    </location>
</feature>
<feature type="region of interest" description="Disordered" evidence="4">
    <location>
        <begin position="799"/>
        <end position="818"/>
    </location>
</feature>
<comment type="subcellular location">
    <subcellularLocation>
        <location evidence="1">Nucleus</location>
    </subcellularLocation>
</comment>
<evidence type="ECO:0000256" key="2">
    <source>
        <dbReference type="ARBA" id="ARBA00006809"/>
    </source>
</evidence>
<dbReference type="AlphaFoldDB" id="G4TDA5"/>
<dbReference type="EMBL" id="CAFZ01000051">
    <property type="protein sequence ID" value="CCA69263.1"/>
    <property type="molecule type" value="Genomic_DNA"/>
</dbReference>
<dbReference type="STRING" id="1109443.G4TDA5"/>
<reference evidence="5 6" key="1">
    <citation type="journal article" date="2011" name="PLoS Pathog.">
        <title>Endophytic Life Strategies Decoded by Genome and Transcriptome Analyses of the Mutualistic Root Symbiont Piriformospora indica.</title>
        <authorList>
            <person name="Zuccaro A."/>
            <person name="Lahrmann U."/>
            <person name="Guldener U."/>
            <person name="Langen G."/>
            <person name="Pfiffi S."/>
            <person name="Biedenkopf D."/>
            <person name="Wong P."/>
            <person name="Samans B."/>
            <person name="Grimm C."/>
            <person name="Basiewicz M."/>
            <person name="Murat C."/>
            <person name="Martin F."/>
            <person name="Kogel K.H."/>
        </authorList>
    </citation>
    <scope>NUCLEOTIDE SEQUENCE [LARGE SCALE GENOMIC DNA]</scope>
    <source>
        <strain evidence="5 6">DSM 11827</strain>
    </source>
</reference>
<sequence>MAATLPLYWNLSDPTKEQRIDASTKLVDALQQFQQTHTIPDISLTEAEASNDALDAQNAQDVAYALRRLIRGLASPRESSRLGFAVVLTELLHRLDTVSANQIVELILSSSQTTGSMNGQEERDMLFARLFGLTAVIESGLIARETAPVHASGPAATIQDYQRIINELVHLGSKKTWLRESSWWSILQAVSVLSASTVSFKSQALDWTFTELFVQNTEWTPEKIGLWLQYQPIWEKHDTSPLKVLFKGKHVLAPSSLQHLALILKDTEIEDEEGNKQASTGVWKPHAHFVWSILLDYYFSDESKIHPGISPFQDLFRVVVDEHMFSATSSSERKYTAFQVVDVALRKAPTSVTPHLFTKNFVRTWINQLAKKDRNLHKAALKLASILTLPAYQILYIPGVDGSTSRPDGSRDFDRLTNTKTVETILGHMQESQILEYVDFLKAIFQGSSERDDKALLESDRQWVVDQYGMLIRSTIVPKSDAWVTSILEFLIKNGFFYSRKAHKNKDGVELSDSARNACRLQLGQALADLSSQSVAQYREAKSSKFNGRSASGELWNLIAVKTFKNLGKDKDLRPVFDIEENAVRARTECWSLLKSLEQIKGPKASLAHGATLLLSCLLLQTYAPVSDDSEGDPVEALEDSVANVTNLTRPFLESKKKGSKTNGATNSKMEGDSEKPIDLIVDELIGYLEKPGSLMRTAAPLVFADLCSEVEDSTLDLILMQLEQRNVLPDQDEAAEMDTEDGTEQDEEDNEQVADGSEDSASDDESNSSPEESDTEDADMEDVDPELRQKIAQALGELADDAESDSSDGSSVTALDDDQMMQLDEKLADVFRSQSLGNKAKIAAGLQREATHFKIRVLDFLEILIRKYPESPQIPRMILPLIRVVMGASTDEQQLIEKANAIIRRRIGVLQTLPKDAEIEKIEEDLEEVHKIARKASHQQISPATLTFANVYMCKILVHAGRIEVAARIHAESLDDFMHRKSSQIYHTFFADTIKRVPAVAWAIRRPLIQASADEQSVNLYRQMQAVHWLDAFLPLVLQTVGGDVEDVLPTMQLIREVTYKSLFAAISGQRLLSVAQAKNVVKNALQAIRITSQVDASSTPRIWDTVQFERLFAALSGFPKLSKGGGLMALMQQMARKLGVEKVDHRGNATIKERKRKKREEREQAQQGPRKKKKKEQK</sequence>